<protein>
    <submittedName>
        <fullName evidence="2">Lipase</fullName>
    </submittedName>
</protein>
<feature type="domain" description="DUF676" evidence="1">
    <location>
        <begin position="76"/>
        <end position="183"/>
    </location>
</feature>
<dbReference type="Proteomes" id="UP000220502">
    <property type="component" value="Unassembled WGS sequence"/>
</dbReference>
<accession>A0ABD6SDF6</accession>
<name>A0ABD6SDF6_BACTU</name>
<gene>
    <name evidence="2" type="ORF">CN461_28515</name>
</gene>
<evidence type="ECO:0000313" key="3">
    <source>
        <dbReference type="Proteomes" id="UP000220502"/>
    </source>
</evidence>
<dbReference type="Gene3D" id="3.40.50.1820">
    <property type="entry name" value="alpha/beta hydrolase"/>
    <property type="match status" value="1"/>
</dbReference>
<dbReference type="AlphaFoldDB" id="A0ABD6SDF6"/>
<comment type="caution">
    <text evidence="2">The sequence shown here is derived from an EMBL/GenBank/DDBJ whole genome shotgun (WGS) entry which is preliminary data.</text>
</comment>
<dbReference type="PANTHER" id="PTHR37946">
    <property type="entry name" value="SLL1969 PROTEIN"/>
    <property type="match status" value="1"/>
</dbReference>
<dbReference type="PANTHER" id="PTHR37946:SF1">
    <property type="entry name" value="SLL1969 PROTEIN"/>
    <property type="match status" value="1"/>
</dbReference>
<dbReference type="RefSeq" id="WP_097981701.1">
    <property type="nucleotide sequence ID" value="NZ_NTRM01000005.1"/>
</dbReference>
<organism evidence="2 3">
    <name type="scientific">Bacillus thuringiensis</name>
    <dbReference type="NCBI Taxonomy" id="1428"/>
    <lineage>
        <taxon>Bacteria</taxon>
        <taxon>Bacillati</taxon>
        <taxon>Bacillota</taxon>
        <taxon>Bacilli</taxon>
        <taxon>Bacillales</taxon>
        <taxon>Bacillaceae</taxon>
        <taxon>Bacillus</taxon>
        <taxon>Bacillus cereus group</taxon>
    </lineage>
</organism>
<dbReference type="InterPro" id="IPR007751">
    <property type="entry name" value="DUF676_lipase-like"/>
</dbReference>
<proteinExistence type="predicted"/>
<dbReference type="SUPFAM" id="SSF53474">
    <property type="entry name" value="alpha/beta-Hydrolases"/>
    <property type="match status" value="1"/>
</dbReference>
<evidence type="ECO:0000313" key="2">
    <source>
        <dbReference type="EMBL" id="PEX43750.1"/>
    </source>
</evidence>
<evidence type="ECO:0000259" key="1">
    <source>
        <dbReference type="Pfam" id="PF05057"/>
    </source>
</evidence>
<dbReference type="InterPro" id="IPR029058">
    <property type="entry name" value="AB_hydrolase_fold"/>
</dbReference>
<reference evidence="2 3" key="1">
    <citation type="submission" date="2017-09" db="EMBL/GenBank/DDBJ databases">
        <title>Large-scale bioinformatics analysis of Bacillus genomes uncovers conserved roles of natural products in bacterial physiology.</title>
        <authorList>
            <consortium name="Agbiome Team Llc"/>
            <person name="Bleich R.M."/>
            <person name="Kirk G.J."/>
            <person name="Santa Maria K.C."/>
            <person name="Allen S.E."/>
            <person name="Farag S."/>
            <person name="Shank E.A."/>
            <person name="Bowers A."/>
        </authorList>
    </citation>
    <scope>NUCLEOTIDE SEQUENCE [LARGE SCALE GENOMIC DNA]</scope>
    <source>
        <strain evidence="2 3">AFS007900</strain>
    </source>
</reference>
<dbReference type="Pfam" id="PF05057">
    <property type="entry name" value="DUF676"/>
    <property type="match status" value="1"/>
</dbReference>
<dbReference type="EMBL" id="NTXF01000056">
    <property type="protein sequence ID" value="PEX43750.1"/>
    <property type="molecule type" value="Genomic_DNA"/>
</dbReference>
<sequence length="534" mass="59721">MITLKQTKYIAGLVLTTFSLSLCIHPISIYANSHAPQHFLTLPNKNEPNLVPKPVEDENWFLGEMPESIDHNKFPIVFVHGLHGYANEWWGGNEMYARAFKEGFRTAFVSLNGEKNNWDNGKQLADILERISEYFGSKVNIVAHSKGGIDTQTALVHFGAHSYANNVITLATPFHGTALADLAYSAPAKWLMKLLGNLDDGTESLQTSNMKHFREITDSNQNILKNTYYTAAGTDWGSVFSASWLGGVYLSGVGGSNDGQVNVLSTQFPYGKQLFVAPLTHENMHQGSAIFEKINPILQKNNNSLQPFFMVNSKVKEIKQNSKNTEQFISGGILPALKTIEEKISIDSAIQGIELYILTKNEDTHIEVISPSEKKYKTKDVQTVPMSENGVFDGSYLHRIAINQPEKGDWKLYMNSTKEDAYFMMAQFNSNPIISINMASVVKANTSIPLRIKIENSEILSRASMRINIKKGESETSQKIDIKVMEQIKDNTFVKMIPPSNNTGNLNVTIEIEGKTTQNTNFRRTEVRSIHVSE</sequence>